<comment type="caution">
    <text evidence="1">The sequence shown here is derived from an EMBL/GenBank/DDBJ whole genome shotgun (WGS) entry which is preliminary data.</text>
</comment>
<gene>
    <name evidence="1" type="ORF">MENTE1834_LOCUS12121</name>
</gene>
<proteinExistence type="predicted"/>
<dbReference type="Proteomes" id="UP001497535">
    <property type="component" value="Unassembled WGS sequence"/>
</dbReference>
<accession>A0ACB0YH72</accession>
<organism evidence="1 2">
    <name type="scientific">Meloidogyne enterolobii</name>
    <name type="common">Root-knot nematode worm</name>
    <name type="synonym">Meloidogyne mayaguensis</name>
    <dbReference type="NCBI Taxonomy" id="390850"/>
    <lineage>
        <taxon>Eukaryota</taxon>
        <taxon>Metazoa</taxon>
        <taxon>Ecdysozoa</taxon>
        <taxon>Nematoda</taxon>
        <taxon>Chromadorea</taxon>
        <taxon>Rhabditida</taxon>
        <taxon>Tylenchina</taxon>
        <taxon>Tylenchomorpha</taxon>
        <taxon>Tylenchoidea</taxon>
        <taxon>Meloidogynidae</taxon>
        <taxon>Meloidogyninae</taxon>
        <taxon>Meloidogyne</taxon>
    </lineage>
</organism>
<evidence type="ECO:0000313" key="1">
    <source>
        <dbReference type="EMBL" id="CAK5046574.1"/>
    </source>
</evidence>
<sequence length="386" mass="43316">MFNLKLTSHFLFEILPPYFCGKLPKLIFNFSTLSISFFSYCFVCKYFRLYYKFLIMMKRFGINASIFEFLLVIFTISAVRGPKIEHDSQTSASASASGSFPIVLPHNELKQDGAKFYLEGDEKNTCLLYIESISVVLYNVKQKMSAWATINATSKGATYSGSIECPPTHNTGQEFKISLQANAGGEGVSGYYIGDKKKVIFRLSKVDVDLIFNFTSSAYWELVNADVRTISLDGAEEGGVPSVDNTWRLVSGISSNNKGWIFTDNQSPAWNINGFKDYAFSCGRTSPIIWAKDESLEHAVGLAFHNLQFQLNSTYISPDKKRMAKFGWRVNDCAPLLSIGTWMILVVAIIFIGVLSFGFLMLNSVQTMSRFDDPKQKQIIISSKEN</sequence>
<keyword evidence="2" id="KW-1185">Reference proteome</keyword>
<dbReference type="EMBL" id="CAVMJV010000012">
    <property type="protein sequence ID" value="CAK5046574.1"/>
    <property type="molecule type" value="Genomic_DNA"/>
</dbReference>
<evidence type="ECO:0000313" key="2">
    <source>
        <dbReference type="Proteomes" id="UP001497535"/>
    </source>
</evidence>
<protein>
    <submittedName>
        <fullName evidence="1">Uncharacterized protein</fullName>
    </submittedName>
</protein>
<name>A0ACB0YH72_MELEN</name>
<reference evidence="1" key="1">
    <citation type="submission" date="2023-11" db="EMBL/GenBank/DDBJ databases">
        <authorList>
            <person name="Poullet M."/>
        </authorList>
    </citation>
    <scope>NUCLEOTIDE SEQUENCE</scope>
    <source>
        <strain evidence="1">E1834</strain>
    </source>
</reference>